<comment type="similarity">
    <text evidence="3">Belongs to the complex I NDUFB3 subunit family.</text>
</comment>
<dbReference type="PANTHER" id="PTHR15082">
    <property type="entry name" value="NADH-UBIQUINONE OXIDOREDUCTASE B12 SUBUNIT"/>
    <property type="match status" value="1"/>
</dbReference>
<evidence type="ECO:0000256" key="10">
    <source>
        <dbReference type="ARBA" id="ARBA00023128"/>
    </source>
</evidence>
<dbReference type="GO" id="GO:0022900">
    <property type="term" value="P:electron transport chain"/>
    <property type="evidence" value="ECO:0007669"/>
    <property type="project" value="InterPro"/>
</dbReference>
<dbReference type="Pfam" id="PF08122">
    <property type="entry name" value="NDUF_B12"/>
    <property type="match status" value="1"/>
</dbReference>
<evidence type="ECO:0000256" key="12">
    <source>
        <dbReference type="SAM" id="Phobius"/>
    </source>
</evidence>
<keyword evidence="4" id="KW-0813">Transport</keyword>
<keyword evidence="7" id="KW-0999">Mitochondrion inner membrane</keyword>
<keyword evidence="6 12" id="KW-0812">Transmembrane</keyword>
<sequence>MPGPLYRDPWGAREAWRKSPIFSNRAMFRNILPGFGTAVIAFSAYVIYDELIAKKSAHGHGAAHGSGHGEGSAAH</sequence>
<evidence type="ECO:0000256" key="3">
    <source>
        <dbReference type="ARBA" id="ARBA00005667"/>
    </source>
</evidence>
<name>A0AA38LR74_9TREE</name>
<dbReference type="RefSeq" id="XP_052943869.1">
    <property type="nucleotide sequence ID" value="XM_053085833.1"/>
</dbReference>
<comment type="caution">
    <text evidence="13">The sequence shown here is derived from an EMBL/GenBank/DDBJ whole genome shotgun (WGS) entry which is preliminary data.</text>
</comment>
<evidence type="ECO:0000256" key="7">
    <source>
        <dbReference type="ARBA" id="ARBA00022792"/>
    </source>
</evidence>
<dbReference type="GO" id="GO:0005743">
    <property type="term" value="C:mitochondrial inner membrane"/>
    <property type="evidence" value="ECO:0007669"/>
    <property type="project" value="UniProtKB-SubCell"/>
</dbReference>
<dbReference type="Proteomes" id="UP001164286">
    <property type="component" value="Unassembled WGS sequence"/>
</dbReference>
<feature type="transmembrane region" description="Helical" evidence="12">
    <location>
        <begin position="26"/>
        <end position="48"/>
    </location>
</feature>
<protein>
    <submittedName>
        <fullName evidence="13">NADH-ubiquinone oxidoreductase B12 subunit family-domain-containing protein</fullName>
    </submittedName>
</protein>
<dbReference type="AlphaFoldDB" id="A0AA38LR74"/>
<evidence type="ECO:0000313" key="13">
    <source>
        <dbReference type="EMBL" id="KAI9634092.1"/>
    </source>
</evidence>
<reference evidence="13" key="1">
    <citation type="journal article" date="2022" name="G3 (Bethesda)">
        <title>High quality genome of the basidiomycete yeast Dioszegia hungarica PDD-24b-2 isolated from cloud water.</title>
        <authorList>
            <person name="Jarrige D."/>
            <person name="Haridas S."/>
            <person name="Bleykasten-Grosshans C."/>
            <person name="Joly M."/>
            <person name="Nadalig T."/>
            <person name="Sancelme M."/>
            <person name="Vuilleumier S."/>
            <person name="Grigoriev I.V."/>
            <person name="Amato P."/>
            <person name="Bringel F."/>
        </authorList>
    </citation>
    <scope>NUCLEOTIDE SEQUENCE</scope>
    <source>
        <strain evidence="13">PDD-24b-2</strain>
    </source>
</reference>
<keyword evidence="10" id="KW-0496">Mitochondrion</keyword>
<evidence type="ECO:0000256" key="4">
    <source>
        <dbReference type="ARBA" id="ARBA00022448"/>
    </source>
</evidence>
<evidence type="ECO:0000256" key="11">
    <source>
        <dbReference type="ARBA" id="ARBA00023136"/>
    </source>
</evidence>
<dbReference type="GO" id="GO:0032981">
    <property type="term" value="P:mitochondrial respiratory chain complex I assembly"/>
    <property type="evidence" value="ECO:0007669"/>
    <property type="project" value="TreeGrafter"/>
</dbReference>
<comment type="subcellular location">
    <subcellularLocation>
        <location evidence="2">Mitochondrion inner membrane</location>
        <topology evidence="2">Single-pass membrane protein</topology>
        <orientation evidence="2">Matrix side</orientation>
    </subcellularLocation>
</comment>
<comment type="function">
    <text evidence="1">Accessory subunit of the mitochondrial membrane respiratory chain NADH dehydrogenase (Complex I), that is believed not to be involved in catalysis. Complex I functions in the transfer of electrons from NADH to the respiratory chain. The immediate electron acceptor for the enzyme is believed to be ubiquinone.</text>
</comment>
<keyword evidence="11 12" id="KW-0472">Membrane</keyword>
<dbReference type="EMBL" id="JAKWFO010000008">
    <property type="protein sequence ID" value="KAI9634092.1"/>
    <property type="molecule type" value="Genomic_DNA"/>
</dbReference>
<evidence type="ECO:0000313" key="14">
    <source>
        <dbReference type="Proteomes" id="UP001164286"/>
    </source>
</evidence>
<organism evidence="13 14">
    <name type="scientific">Dioszegia hungarica</name>
    <dbReference type="NCBI Taxonomy" id="4972"/>
    <lineage>
        <taxon>Eukaryota</taxon>
        <taxon>Fungi</taxon>
        <taxon>Dikarya</taxon>
        <taxon>Basidiomycota</taxon>
        <taxon>Agaricomycotina</taxon>
        <taxon>Tremellomycetes</taxon>
        <taxon>Tremellales</taxon>
        <taxon>Bulleribasidiaceae</taxon>
        <taxon>Dioszegia</taxon>
    </lineage>
</organism>
<evidence type="ECO:0000256" key="9">
    <source>
        <dbReference type="ARBA" id="ARBA00022989"/>
    </source>
</evidence>
<dbReference type="InterPro" id="IPR012576">
    <property type="entry name" value="NDUFB3"/>
</dbReference>
<keyword evidence="14" id="KW-1185">Reference proteome</keyword>
<evidence type="ECO:0000256" key="6">
    <source>
        <dbReference type="ARBA" id="ARBA00022692"/>
    </source>
</evidence>
<proteinExistence type="inferred from homology"/>
<dbReference type="PANTHER" id="PTHR15082:SF2">
    <property type="entry name" value="NADH DEHYDROGENASE [UBIQUINONE] 1 BETA SUBCOMPLEX SUBUNIT 3"/>
    <property type="match status" value="1"/>
</dbReference>
<evidence type="ECO:0000256" key="2">
    <source>
        <dbReference type="ARBA" id="ARBA00004298"/>
    </source>
</evidence>
<gene>
    <name evidence="13" type="ORF">MKK02DRAFT_17740</name>
</gene>
<dbReference type="GeneID" id="77725034"/>
<evidence type="ECO:0000256" key="5">
    <source>
        <dbReference type="ARBA" id="ARBA00022660"/>
    </source>
</evidence>
<evidence type="ECO:0000256" key="1">
    <source>
        <dbReference type="ARBA" id="ARBA00003195"/>
    </source>
</evidence>
<accession>A0AA38LR74</accession>
<evidence type="ECO:0000256" key="8">
    <source>
        <dbReference type="ARBA" id="ARBA00022982"/>
    </source>
</evidence>
<keyword evidence="5" id="KW-0679">Respiratory chain</keyword>
<keyword evidence="8" id="KW-0249">Electron transport</keyword>
<keyword evidence="9 12" id="KW-1133">Transmembrane helix</keyword>